<dbReference type="AlphaFoldDB" id="A0A914DWK1"/>
<reference evidence="3" key="1">
    <citation type="submission" date="2022-11" db="UniProtKB">
        <authorList>
            <consortium name="WormBaseParasite"/>
        </authorList>
    </citation>
    <scope>IDENTIFICATION</scope>
</reference>
<feature type="transmembrane region" description="Helical" evidence="1">
    <location>
        <begin position="134"/>
        <end position="161"/>
    </location>
</feature>
<dbReference type="Proteomes" id="UP000887540">
    <property type="component" value="Unplaced"/>
</dbReference>
<feature type="transmembrane region" description="Helical" evidence="1">
    <location>
        <begin position="92"/>
        <end position="114"/>
    </location>
</feature>
<sequence>MEFIPFKLALEVHTLKVHVRYQLVCYLVLFARCAYQIYVGKNYVWLNFDFYYENASPNWLYVSLVFSFLFFQFLTIYGILKAERPYALWKLVFLYLILNGVFIVFLGHFLYLNYTSVQVIDPNEFRHFFYSQVVAVLIVLIVTVYLKFMEFQALILFFKLIRFCQEQQWKKNLAALKDQKGYAEKLNSYSSHEEIEKC</sequence>
<feature type="transmembrane region" description="Helical" evidence="1">
    <location>
        <begin position="59"/>
        <end position="80"/>
    </location>
</feature>
<accession>A0A914DWK1</accession>
<keyword evidence="1" id="KW-0812">Transmembrane</keyword>
<protein>
    <submittedName>
        <fullName evidence="3">Uncharacterized protein</fullName>
    </submittedName>
</protein>
<proteinExistence type="predicted"/>
<evidence type="ECO:0000256" key="1">
    <source>
        <dbReference type="SAM" id="Phobius"/>
    </source>
</evidence>
<feature type="transmembrane region" description="Helical" evidence="1">
    <location>
        <begin position="21"/>
        <end position="39"/>
    </location>
</feature>
<keyword evidence="1" id="KW-1133">Transmembrane helix</keyword>
<evidence type="ECO:0000313" key="2">
    <source>
        <dbReference type="Proteomes" id="UP000887540"/>
    </source>
</evidence>
<dbReference type="WBParaSite" id="ACRNAN_scaffold4162.g24185.t1">
    <property type="protein sequence ID" value="ACRNAN_scaffold4162.g24185.t1"/>
    <property type="gene ID" value="ACRNAN_scaffold4162.g24185"/>
</dbReference>
<keyword evidence="2" id="KW-1185">Reference proteome</keyword>
<organism evidence="2 3">
    <name type="scientific">Acrobeloides nanus</name>
    <dbReference type="NCBI Taxonomy" id="290746"/>
    <lineage>
        <taxon>Eukaryota</taxon>
        <taxon>Metazoa</taxon>
        <taxon>Ecdysozoa</taxon>
        <taxon>Nematoda</taxon>
        <taxon>Chromadorea</taxon>
        <taxon>Rhabditida</taxon>
        <taxon>Tylenchina</taxon>
        <taxon>Cephalobomorpha</taxon>
        <taxon>Cephaloboidea</taxon>
        <taxon>Cephalobidae</taxon>
        <taxon>Acrobeloides</taxon>
    </lineage>
</organism>
<name>A0A914DWK1_9BILA</name>
<evidence type="ECO:0000313" key="3">
    <source>
        <dbReference type="WBParaSite" id="ACRNAN_scaffold4162.g24185.t1"/>
    </source>
</evidence>
<keyword evidence="1" id="KW-0472">Membrane</keyword>